<evidence type="ECO:0000313" key="1">
    <source>
        <dbReference type="EMBL" id="CAA9556431.1"/>
    </source>
</evidence>
<protein>
    <submittedName>
        <fullName evidence="1">Uncharacterized protein</fullName>
    </submittedName>
</protein>
<dbReference type="AlphaFoldDB" id="A0A6J4UTZ6"/>
<accession>A0A6J4UTZ6</accession>
<proteinExistence type="predicted"/>
<organism evidence="1">
    <name type="scientific">uncultured Thermomicrobiales bacterium</name>
    <dbReference type="NCBI Taxonomy" id="1645740"/>
    <lineage>
        <taxon>Bacteria</taxon>
        <taxon>Pseudomonadati</taxon>
        <taxon>Thermomicrobiota</taxon>
        <taxon>Thermomicrobia</taxon>
        <taxon>Thermomicrobiales</taxon>
        <taxon>environmental samples</taxon>
    </lineage>
</organism>
<name>A0A6J4UTZ6_9BACT</name>
<sequence length="54" mass="5858">MVRPRTCSGYVRSRHDIGCDRAGLGLRSRIAMLASIVRHSARAGKVAHQRGAKA</sequence>
<dbReference type="EMBL" id="CADCWI010000079">
    <property type="protein sequence ID" value="CAA9556431.1"/>
    <property type="molecule type" value="Genomic_DNA"/>
</dbReference>
<reference evidence="1" key="1">
    <citation type="submission" date="2020-02" db="EMBL/GenBank/DDBJ databases">
        <authorList>
            <person name="Meier V. D."/>
        </authorList>
    </citation>
    <scope>NUCLEOTIDE SEQUENCE</scope>
    <source>
        <strain evidence="1">AVDCRST_MAG43</strain>
    </source>
</reference>
<gene>
    <name evidence="1" type="ORF">AVDCRST_MAG43-1502</name>
</gene>